<dbReference type="Gene3D" id="3.20.10.10">
    <property type="entry name" value="D-amino Acid Aminotransferase, subunit A, domain 2"/>
    <property type="match status" value="1"/>
</dbReference>
<name>A0ABM6GDM8_9BACT</name>
<dbReference type="PANTHER" id="PTHR42743">
    <property type="entry name" value="AMINO-ACID AMINOTRANSFERASE"/>
    <property type="match status" value="1"/>
</dbReference>
<comment type="cofactor">
    <cofactor evidence="1 5">
        <name>pyridoxal 5'-phosphate</name>
        <dbReference type="ChEBI" id="CHEBI:597326"/>
    </cofactor>
</comment>
<dbReference type="SUPFAM" id="SSF56752">
    <property type="entry name" value="D-aminoacid aminotransferase-like PLP-dependent enzymes"/>
    <property type="match status" value="1"/>
</dbReference>
<organism evidence="6 7">
    <name type="scientific">Thermosipho melanesiensis</name>
    <dbReference type="NCBI Taxonomy" id="46541"/>
    <lineage>
        <taxon>Bacteria</taxon>
        <taxon>Thermotogati</taxon>
        <taxon>Thermotogota</taxon>
        <taxon>Thermotogae</taxon>
        <taxon>Thermotogales</taxon>
        <taxon>Fervidobacteriaceae</taxon>
        <taxon>Thermosipho</taxon>
    </lineage>
</organism>
<keyword evidence="3 5" id="KW-0663">Pyridoxal phosphate</keyword>
<dbReference type="InterPro" id="IPR050571">
    <property type="entry name" value="Class-IV_PLP-Dep_Aminotrnsfr"/>
</dbReference>
<dbReference type="InterPro" id="IPR036038">
    <property type="entry name" value="Aminotransferase-like"/>
</dbReference>
<dbReference type="Proteomes" id="UP000185490">
    <property type="component" value="Chromosome"/>
</dbReference>
<dbReference type="Gene3D" id="3.30.470.10">
    <property type="match status" value="1"/>
</dbReference>
<reference evidence="6 7" key="1">
    <citation type="submission" date="2014-02" db="EMBL/GenBank/DDBJ databases">
        <title>Diversity of Thermotogales isolates from hydrothermal vents.</title>
        <authorList>
            <person name="Haverkamp T.H.A."/>
            <person name="Lossouarn J."/>
            <person name="Geslin C."/>
            <person name="Nesbo C.L."/>
        </authorList>
    </citation>
    <scope>NUCLEOTIDE SEQUENCE [LARGE SCALE GENOMIC DNA]</scope>
    <source>
        <strain evidence="6 7">431</strain>
    </source>
</reference>
<sequence length="247" mass="28521">MIERSLINDILNGIVVYETLRVYNGRPFALDEHFKRFSKSLSYVGEKVSYKEFLDEIERHLDFDRIKIYGIVNNGVKLYSIGENIEKSSTFSVRVDISDIRHADPFSIPPSFKALGRADLFLARKNKGENYDVILLNEKGFVCEGSFSNVFFIKNNVIYTPSLETGVLDGITRKNVIEMLKNMGYKVEEKMVELKELFYADEIFLTHTSRGIVSVEFLGKYRLETRISKLLSKKFEEFVNEKISGSF</sequence>
<comment type="similarity">
    <text evidence="2 4">Belongs to the class-IV pyridoxal-phosphate-dependent aminotransferase family.</text>
</comment>
<keyword evidence="7" id="KW-1185">Reference proteome</keyword>
<dbReference type="InterPro" id="IPR001544">
    <property type="entry name" value="Aminotrans_IV"/>
</dbReference>
<keyword evidence="6" id="KW-0808">Transferase</keyword>
<dbReference type="CDD" id="cd00449">
    <property type="entry name" value="PLPDE_IV"/>
    <property type="match status" value="1"/>
</dbReference>
<evidence type="ECO:0000256" key="3">
    <source>
        <dbReference type="ARBA" id="ARBA00022898"/>
    </source>
</evidence>
<gene>
    <name evidence="6" type="ORF">BW47_03655</name>
</gene>
<proteinExistence type="inferred from homology"/>
<dbReference type="PANTHER" id="PTHR42743:SF4">
    <property type="entry name" value="BRANCHED-CHAIN-AMINO-ACID AMINOTRANSFERASE-RELATED"/>
    <property type="match status" value="1"/>
</dbReference>
<dbReference type="Pfam" id="PF01063">
    <property type="entry name" value="Aminotran_4"/>
    <property type="match status" value="1"/>
</dbReference>
<dbReference type="PROSITE" id="PS00770">
    <property type="entry name" value="AA_TRANSFER_CLASS_4"/>
    <property type="match status" value="1"/>
</dbReference>
<dbReference type="InterPro" id="IPR043132">
    <property type="entry name" value="BCAT-like_C"/>
</dbReference>
<dbReference type="EMBL" id="CP007389">
    <property type="protein sequence ID" value="APT73686.1"/>
    <property type="molecule type" value="Genomic_DNA"/>
</dbReference>
<protein>
    <submittedName>
        <fullName evidence="6">Aminotransferase IV</fullName>
    </submittedName>
</protein>
<evidence type="ECO:0000256" key="1">
    <source>
        <dbReference type="ARBA" id="ARBA00001933"/>
    </source>
</evidence>
<dbReference type="InterPro" id="IPR018300">
    <property type="entry name" value="Aminotrans_IV_CS"/>
</dbReference>
<evidence type="ECO:0000256" key="4">
    <source>
        <dbReference type="RuleBase" id="RU004106"/>
    </source>
</evidence>
<dbReference type="GO" id="GO:0008483">
    <property type="term" value="F:transaminase activity"/>
    <property type="evidence" value="ECO:0007669"/>
    <property type="project" value="UniProtKB-KW"/>
</dbReference>
<dbReference type="InterPro" id="IPR043131">
    <property type="entry name" value="BCAT-like_N"/>
</dbReference>
<accession>A0ABM6GDM8</accession>
<dbReference type="RefSeq" id="WP_012056898.1">
    <property type="nucleotide sequence ID" value="NZ_CP007389.1"/>
</dbReference>
<evidence type="ECO:0000256" key="2">
    <source>
        <dbReference type="ARBA" id="ARBA00009320"/>
    </source>
</evidence>
<keyword evidence="6" id="KW-0032">Aminotransferase</keyword>
<evidence type="ECO:0000313" key="6">
    <source>
        <dbReference type="EMBL" id="APT73686.1"/>
    </source>
</evidence>
<evidence type="ECO:0000313" key="7">
    <source>
        <dbReference type="Proteomes" id="UP000185490"/>
    </source>
</evidence>
<evidence type="ECO:0000256" key="5">
    <source>
        <dbReference type="RuleBase" id="RU004516"/>
    </source>
</evidence>